<dbReference type="EMBL" id="CACRXK020007621">
    <property type="protein sequence ID" value="CAB4012754.1"/>
    <property type="molecule type" value="Genomic_DNA"/>
</dbReference>
<dbReference type="OrthoDB" id="8616706at2759"/>
<reference evidence="1" key="1">
    <citation type="submission" date="2020-04" db="EMBL/GenBank/DDBJ databases">
        <authorList>
            <person name="Alioto T."/>
            <person name="Alioto T."/>
            <person name="Gomez Garrido J."/>
        </authorList>
    </citation>
    <scope>NUCLEOTIDE SEQUENCE</scope>
    <source>
        <strain evidence="1">A484AB</strain>
    </source>
</reference>
<name>A0A6S7I2Z9_PARCT</name>
<organism evidence="1 2">
    <name type="scientific">Paramuricea clavata</name>
    <name type="common">Red gorgonian</name>
    <name type="synonym">Violescent sea-whip</name>
    <dbReference type="NCBI Taxonomy" id="317549"/>
    <lineage>
        <taxon>Eukaryota</taxon>
        <taxon>Metazoa</taxon>
        <taxon>Cnidaria</taxon>
        <taxon>Anthozoa</taxon>
        <taxon>Octocorallia</taxon>
        <taxon>Malacalcyonacea</taxon>
        <taxon>Plexauridae</taxon>
        <taxon>Paramuricea</taxon>
    </lineage>
</organism>
<comment type="caution">
    <text evidence="1">The sequence shown here is derived from an EMBL/GenBank/DDBJ whole genome shotgun (WGS) entry which is preliminary data.</text>
</comment>
<dbReference type="Proteomes" id="UP001152795">
    <property type="component" value="Unassembled WGS sequence"/>
</dbReference>
<accession>A0A6S7I2Z9</accession>
<protein>
    <submittedName>
        <fullName evidence="1">Uncharacterized protein</fullName>
    </submittedName>
</protein>
<gene>
    <name evidence="1" type="ORF">PACLA_8A052403</name>
</gene>
<dbReference type="AlphaFoldDB" id="A0A6S7I2Z9"/>
<evidence type="ECO:0000313" key="2">
    <source>
        <dbReference type="Proteomes" id="UP001152795"/>
    </source>
</evidence>
<proteinExistence type="predicted"/>
<sequence length="250" mass="29363">HYSQNILKSISTGYYSKRLLYWGWNYMDRTGLFCYFLFKYSEMWRPAKNGDCNCTIRTGCYQSGREFYFGGCGWKPKKLCFSADEFTWLTRICGLFDMLFGPDRYEFKTSNKCLIIPKHCRPKIAYDHGHWEDQYKATNDMECNQSSLRCSLMDRYEKTVVETPILQPRPAVPVWGRTASLDENIIIKLINTCPIDNYLTIFYLYLRSHPAVLNNLIEYALPPVKPTLNVYQKLCHLLLMKCTLLESFNG</sequence>
<evidence type="ECO:0000313" key="1">
    <source>
        <dbReference type="EMBL" id="CAB4012754.1"/>
    </source>
</evidence>
<feature type="non-terminal residue" evidence="1">
    <location>
        <position position="250"/>
    </location>
</feature>
<keyword evidence="2" id="KW-1185">Reference proteome</keyword>